<evidence type="ECO:0000256" key="4">
    <source>
        <dbReference type="ARBA" id="ARBA00020515"/>
    </source>
</evidence>
<dbReference type="InterPro" id="IPR035906">
    <property type="entry name" value="MetI-like_sf"/>
</dbReference>
<evidence type="ECO:0000256" key="2">
    <source>
        <dbReference type="ARBA" id="ARBA00009306"/>
    </source>
</evidence>
<dbReference type="PANTHER" id="PTHR43744:SF8">
    <property type="entry name" value="SN-GLYCEROL-3-PHOSPHATE TRANSPORT SYSTEM PERMEASE PROTEIN UGPE"/>
    <property type="match status" value="1"/>
</dbReference>
<feature type="transmembrane region" description="Helical" evidence="11">
    <location>
        <begin position="78"/>
        <end position="102"/>
    </location>
</feature>
<evidence type="ECO:0000256" key="12">
    <source>
        <dbReference type="RuleBase" id="RU363056"/>
    </source>
</evidence>
<feature type="transmembrane region" description="Helical" evidence="11">
    <location>
        <begin position="114"/>
        <end position="135"/>
    </location>
</feature>
<gene>
    <name evidence="12" type="primary">ugpE</name>
    <name evidence="14" type="ORF">SAMN02927914_05968</name>
</gene>
<evidence type="ECO:0000256" key="5">
    <source>
        <dbReference type="ARBA" id="ARBA00022448"/>
    </source>
</evidence>
<proteinExistence type="inferred from homology"/>
<dbReference type="OrthoDB" id="9815445at2"/>
<comment type="subunit">
    <text evidence="3 12">The complex is composed of two ATP-binding proteins (UgpC), two transmembrane proteins (UgpA and UgpE) and a solute-binding protein (UgpB).</text>
</comment>
<dbReference type="Gene3D" id="1.10.3720.10">
    <property type="entry name" value="MetI-like"/>
    <property type="match status" value="1"/>
</dbReference>
<feature type="domain" description="ABC transmembrane type-1" evidence="13">
    <location>
        <begin position="79"/>
        <end position="270"/>
    </location>
</feature>
<evidence type="ECO:0000256" key="10">
    <source>
        <dbReference type="ARBA" id="ARBA00037054"/>
    </source>
</evidence>
<evidence type="ECO:0000256" key="9">
    <source>
        <dbReference type="ARBA" id="ARBA00023136"/>
    </source>
</evidence>
<dbReference type="InterPro" id="IPR000515">
    <property type="entry name" value="MetI-like"/>
</dbReference>
<keyword evidence="8 11" id="KW-1133">Transmembrane helix</keyword>
<keyword evidence="14" id="KW-0762">Sugar transport</keyword>
<dbReference type="Pfam" id="PF00528">
    <property type="entry name" value="BPD_transp_1"/>
    <property type="match status" value="1"/>
</dbReference>
<keyword evidence="12" id="KW-0997">Cell inner membrane</keyword>
<accession>A0A1G5ZSJ8</accession>
<keyword evidence="6 12" id="KW-1003">Cell membrane</keyword>
<evidence type="ECO:0000256" key="11">
    <source>
        <dbReference type="RuleBase" id="RU363032"/>
    </source>
</evidence>
<protein>
    <recommendedName>
        <fullName evidence="4 12">sn-glycerol-3-phosphate transport system permease protein UgpE</fullName>
    </recommendedName>
</protein>
<evidence type="ECO:0000256" key="8">
    <source>
        <dbReference type="ARBA" id="ARBA00022989"/>
    </source>
</evidence>
<evidence type="ECO:0000313" key="14">
    <source>
        <dbReference type="EMBL" id="SDA97759.1"/>
    </source>
</evidence>
<comment type="similarity">
    <text evidence="2 11">Belongs to the binding-protein-dependent transport system permease family.</text>
</comment>
<evidence type="ECO:0000256" key="6">
    <source>
        <dbReference type="ARBA" id="ARBA00022475"/>
    </source>
</evidence>
<dbReference type="Proteomes" id="UP000198588">
    <property type="component" value="Unassembled WGS sequence"/>
</dbReference>
<keyword evidence="9 11" id="KW-0472">Membrane</keyword>
<dbReference type="SUPFAM" id="SSF161098">
    <property type="entry name" value="MetI-like"/>
    <property type="match status" value="1"/>
</dbReference>
<feature type="transmembrane region" description="Helical" evidence="11">
    <location>
        <begin position="191"/>
        <end position="216"/>
    </location>
</feature>
<dbReference type="PANTHER" id="PTHR43744">
    <property type="entry name" value="ABC TRANSPORTER PERMEASE PROTEIN MG189-RELATED-RELATED"/>
    <property type="match status" value="1"/>
</dbReference>
<reference evidence="14 15" key="1">
    <citation type="submission" date="2016-10" db="EMBL/GenBank/DDBJ databases">
        <authorList>
            <person name="de Groot N.N."/>
        </authorList>
    </citation>
    <scope>NUCLEOTIDE SEQUENCE [LARGE SCALE GENOMIC DNA]</scope>
    <source>
        <strain evidence="14 15">CGMCC 1.12097</strain>
    </source>
</reference>
<dbReference type="RefSeq" id="WP_091585660.1">
    <property type="nucleotide sequence ID" value="NZ_FMXM01000027.1"/>
</dbReference>
<feature type="transmembrane region" description="Helical" evidence="11">
    <location>
        <begin position="147"/>
        <end position="170"/>
    </location>
</feature>
<dbReference type="EMBL" id="FMXM01000027">
    <property type="protein sequence ID" value="SDA97759.1"/>
    <property type="molecule type" value="Genomic_DNA"/>
</dbReference>
<name>A0A1G5ZSJ8_9HYPH</name>
<evidence type="ECO:0000259" key="13">
    <source>
        <dbReference type="PROSITE" id="PS50928"/>
    </source>
</evidence>
<evidence type="ECO:0000256" key="7">
    <source>
        <dbReference type="ARBA" id="ARBA00022692"/>
    </source>
</evidence>
<feature type="transmembrane region" description="Helical" evidence="11">
    <location>
        <begin position="247"/>
        <end position="270"/>
    </location>
</feature>
<evidence type="ECO:0000256" key="1">
    <source>
        <dbReference type="ARBA" id="ARBA00004651"/>
    </source>
</evidence>
<dbReference type="STRING" id="1165689.SAMN02927914_05968"/>
<comment type="function">
    <text evidence="10 12">Part of the ABC transporter complex UgpBAEC involved in sn-glycerol-3-phosphate (G3P) import. Probably responsible for the translocation of the substrate across the membrane.</text>
</comment>
<organism evidence="14 15">
    <name type="scientific">Mesorhizobium qingshengii</name>
    <dbReference type="NCBI Taxonomy" id="1165689"/>
    <lineage>
        <taxon>Bacteria</taxon>
        <taxon>Pseudomonadati</taxon>
        <taxon>Pseudomonadota</taxon>
        <taxon>Alphaproteobacteria</taxon>
        <taxon>Hyphomicrobiales</taxon>
        <taxon>Phyllobacteriaceae</taxon>
        <taxon>Mesorhizobium</taxon>
    </lineage>
</organism>
<keyword evidence="7 11" id="KW-0812">Transmembrane</keyword>
<evidence type="ECO:0000313" key="15">
    <source>
        <dbReference type="Proteomes" id="UP000198588"/>
    </source>
</evidence>
<keyword evidence="5 11" id="KW-0813">Transport</keyword>
<dbReference type="GO" id="GO:0055085">
    <property type="term" value="P:transmembrane transport"/>
    <property type="evidence" value="ECO:0007669"/>
    <property type="project" value="InterPro"/>
</dbReference>
<comment type="caution">
    <text evidence="12">Lacks conserved residue(s) required for the propagation of feature annotation.</text>
</comment>
<dbReference type="PROSITE" id="PS50928">
    <property type="entry name" value="ABC_TM1"/>
    <property type="match status" value="1"/>
</dbReference>
<dbReference type="AlphaFoldDB" id="A0A1G5ZSJ8"/>
<evidence type="ECO:0000256" key="3">
    <source>
        <dbReference type="ARBA" id="ARBA00011557"/>
    </source>
</evidence>
<dbReference type="CDD" id="cd06261">
    <property type="entry name" value="TM_PBP2"/>
    <property type="match status" value="1"/>
</dbReference>
<comment type="subcellular location">
    <subcellularLocation>
        <location evidence="12">Cell inner membrane</location>
        <topology evidence="12">Multi-pass membrane protein</topology>
    </subcellularLocation>
    <subcellularLocation>
        <location evidence="1 11">Cell membrane</location>
        <topology evidence="1 11">Multi-pass membrane protein</topology>
    </subcellularLocation>
</comment>
<sequence length="285" mass="31376">MNDRFASAAMPSFNPWQAAIFVCLTVLALLFLAPTIGVLLSSLKTTEDIALGKLWSFPTSLYLDNFRTVLADPAIHTYFLNTLLIAVPATAGSIVLGILSGYVFAKLPFRGSDVLFLAIVAGMFFPPQVILIPLFRLFNGLGLLDTLWPMIFVHIAMGIPICTLMMRNFFATVPAALREAAIIEGASEWQVLTKVALPLSLPALAVLSTLQFTWIWNDFLWPLIFTQSDDKRTIMLGLVFLQGQYSVAWGIQGALSLIASLPTLIVFLFFQRYFIKGMTMGAVKG</sequence>
<dbReference type="GO" id="GO:0005886">
    <property type="term" value="C:plasma membrane"/>
    <property type="evidence" value="ECO:0007669"/>
    <property type="project" value="UniProtKB-SubCell"/>
</dbReference>